<organism evidence="2">
    <name type="scientific">viral metagenome</name>
    <dbReference type="NCBI Taxonomy" id="1070528"/>
    <lineage>
        <taxon>unclassified sequences</taxon>
        <taxon>metagenomes</taxon>
        <taxon>organismal metagenomes</taxon>
    </lineage>
</organism>
<evidence type="ECO:0000313" key="2">
    <source>
        <dbReference type="EMBL" id="QHU30068.1"/>
    </source>
</evidence>
<protein>
    <submittedName>
        <fullName evidence="2">Uncharacterized protein</fullName>
    </submittedName>
</protein>
<sequence>MVESKTLGYDINNLVLFAFVGIIIKLFLGSETTEDGSRGPASAAIWGYGVITASVLGIMFITFALASQMSKLSENSFDFVKSLLLHSLPPILMLSVLVWLVSINSEYFKRINQGDVAKEYSTYSNLSTFMVIIQLGVLYKYLTDELLIGKGGPTNKTMLIEALRSRLASVTYLLTLGNMMIASVMTIILRFFSTDG</sequence>
<name>A0A6C0LJK6_9ZZZZ</name>
<accession>A0A6C0LJK6</accession>
<feature type="transmembrane region" description="Helical" evidence="1">
    <location>
        <begin position="122"/>
        <end position="142"/>
    </location>
</feature>
<feature type="transmembrane region" description="Helical" evidence="1">
    <location>
        <begin position="43"/>
        <end position="67"/>
    </location>
</feature>
<reference evidence="2" key="1">
    <citation type="journal article" date="2020" name="Nature">
        <title>Giant virus diversity and host interactions through global metagenomics.</title>
        <authorList>
            <person name="Schulz F."/>
            <person name="Roux S."/>
            <person name="Paez-Espino D."/>
            <person name="Jungbluth S."/>
            <person name="Walsh D.A."/>
            <person name="Denef V.J."/>
            <person name="McMahon K.D."/>
            <person name="Konstantinidis K.T."/>
            <person name="Eloe-Fadrosh E.A."/>
            <person name="Kyrpides N.C."/>
            <person name="Woyke T."/>
        </authorList>
    </citation>
    <scope>NUCLEOTIDE SEQUENCE</scope>
    <source>
        <strain evidence="2">GVMAG-M-3300027833-11</strain>
    </source>
</reference>
<dbReference type="AlphaFoldDB" id="A0A6C0LJK6"/>
<dbReference type="EMBL" id="MN740503">
    <property type="protein sequence ID" value="QHU30068.1"/>
    <property type="molecule type" value="Genomic_DNA"/>
</dbReference>
<feature type="transmembrane region" description="Helical" evidence="1">
    <location>
        <begin position="79"/>
        <end position="102"/>
    </location>
</feature>
<keyword evidence="1" id="KW-0472">Membrane</keyword>
<feature type="transmembrane region" description="Helical" evidence="1">
    <location>
        <begin position="7"/>
        <end position="28"/>
    </location>
</feature>
<feature type="transmembrane region" description="Helical" evidence="1">
    <location>
        <begin position="170"/>
        <end position="192"/>
    </location>
</feature>
<evidence type="ECO:0000256" key="1">
    <source>
        <dbReference type="SAM" id="Phobius"/>
    </source>
</evidence>
<proteinExistence type="predicted"/>
<keyword evidence="1" id="KW-1133">Transmembrane helix</keyword>
<keyword evidence="1" id="KW-0812">Transmembrane</keyword>